<dbReference type="SUPFAM" id="SSF53850">
    <property type="entry name" value="Periplasmic binding protein-like II"/>
    <property type="match status" value="1"/>
</dbReference>
<accession>A0A091C8S4</accession>
<dbReference type="CDD" id="cd05466">
    <property type="entry name" value="PBP2_LTTR_substrate"/>
    <property type="match status" value="1"/>
</dbReference>
<evidence type="ECO:0000313" key="3">
    <source>
        <dbReference type="Proteomes" id="UP000029380"/>
    </source>
</evidence>
<dbReference type="Proteomes" id="UP000029380">
    <property type="component" value="Unassembled WGS sequence"/>
</dbReference>
<comment type="caution">
    <text evidence="2">The sequence shown here is derived from an EMBL/GenBank/DDBJ whole genome shotgun (WGS) entry which is preliminary data.</text>
</comment>
<evidence type="ECO:0000313" key="2">
    <source>
        <dbReference type="EMBL" id="KFN93185.1"/>
    </source>
</evidence>
<proteinExistence type="predicted"/>
<sequence length="92" mass="10425">MLNNYKMKPKILLESSNIYTVAALAKNGSGIAVVPESVLSPFEQGAYNLYPISKEFLSLDYFIAYSSNRILSEVEKDFIHGFLNSNKQRHSY</sequence>
<dbReference type="Pfam" id="PF03466">
    <property type="entry name" value="LysR_substrate"/>
    <property type="match status" value="1"/>
</dbReference>
<dbReference type="InterPro" id="IPR005119">
    <property type="entry name" value="LysR_subst-bd"/>
</dbReference>
<protein>
    <recommendedName>
        <fullName evidence="1">LysR substrate-binding domain-containing protein</fullName>
    </recommendedName>
</protein>
<reference evidence="2 3" key="1">
    <citation type="submission" date="2014-08" db="EMBL/GenBank/DDBJ databases">
        <title>Genome sequence of Tetragenococcus muriaticus.</title>
        <authorList>
            <person name="Chuea-nongthon C."/>
            <person name="Rodtong S."/>
            <person name="Yongsawatdigul J."/>
            <person name="Steele J.L."/>
            <person name="Liu X.-y."/>
            <person name="Speers J."/>
            <person name="Glasner J.D."/>
            <person name="Neeno-Eckwall E.C."/>
        </authorList>
    </citation>
    <scope>NUCLEOTIDE SEQUENCE [LARGE SCALE GENOMIC DNA]</scope>
    <source>
        <strain evidence="2 3">PMC-11-5</strain>
    </source>
</reference>
<gene>
    <name evidence="2" type="ORF">TMUPMC115_0583</name>
</gene>
<feature type="domain" description="LysR substrate-binding" evidence="1">
    <location>
        <begin position="4"/>
        <end position="80"/>
    </location>
</feature>
<evidence type="ECO:0000259" key="1">
    <source>
        <dbReference type="Pfam" id="PF03466"/>
    </source>
</evidence>
<dbReference type="AlphaFoldDB" id="A0A091C8S4"/>
<dbReference type="Gene3D" id="3.40.190.290">
    <property type="match status" value="1"/>
</dbReference>
<name>A0A091C8S4_9ENTE</name>
<organism evidence="2 3">
    <name type="scientific">Tetragenococcus muriaticus PMC-11-5</name>
    <dbReference type="NCBI Taxonomy" id="1302649"/>
    <lineage>
        <taxon>Bacteria</taxon>
        <taxon>Bacillati</taxon>
        <taxon>Bacillota</taxon>
        <taxon>Bacilli</taxon>
        <taxon>Lactobacillales</taxon>
        <taxon>Enterococcaceae</taxon>
        <taxon>Tetragenococcus</taxon>
    </lineage>
</organism>
<dbReference type="EMBL" id="JPVU01000056">
    <property type="protein sequence ID" value="KFN93185.1"/>
    <property type="molecule type" value="Genomic_DNA"/>
</dbReference>
<dbReference type="PATRIC" id="fig|1302649.3.peg.590"/>